<dbReference type="Pfam" id="PF00970">
    <property type="entry name" value="FAD_binding_6"/>
    <property type="match status" value="1"/>
</dbReference>
<dbReference type="SUPFAM" id="SSF52343">
    <property type="entry name" value="Ferredoxin reductase-like, C-terminal NADP-linked domain"/>
    <property type="match status" value="1"/>
</dbReference>
<dbReference type="Pfam" id="PF00175">
    <property type="entry name" value="NAD_binding_1"/>
    <property type="match status" value="1"/>
</dbReference>
<dbReference type="RefSeq" id="XP_029239442.1">
    <property type="nucleotide sequence ID" value="XM_029380648.1"/>
</dbReference>
<sequence length="325" mass="37062">MRFFAAFAAGLLGAMLRRSVGDPCPAECYRSIENALQFRNKKKDGAVFSQRYEPYQLGEVIPITHDTALFRFLLHADEEFNLKPCSTLQACYKYGVQPTEQCHRFYTPVTANHTKGYFDIIVKRKQGGLMTTHLFGMHVGDKLLFRSVNFKVQYRPNRWSHVGMIAGGTGFTPMLQIIRHGLMEKWKDGVVDHTKLSFLFCNRTEKHILLKGLFDDLSVRYPERFKVHYTVDQPVDPENWKHFVGYVTKEMVQQTMPAVEEENKIIMICGPDQLLNHVAGTPMETMNAMSSGVNIQPLAPDLNNLVALGGILGELGYKDSDIYRF</sequence>
<dbReference type="PANTHER" id="PTHR19370:SF179">
    <property type="entry name" value="B5 REDUCTASE, PUTATIVE-RELATED"/>
    <property type="match status" value="1"/>
</dbReference>
<evidence type="ECO:0000256" key="4">
    <source>
        <dbReference type="ARBA" id="ARBA00022692"/>
    </source>
</evidence>
<feature type="binding site" evidence="9">
    <location>
        <position position="130"/>
    </location>
    <ligand>
        <name>FAD</name>
        <dbReference type="ChEBI" id="CHEBI:57692"/>
    </ligand>
</feature>
<dbReference type="InterPro" id="IPR039261">
    <property type="entry name" value="FNR_nucleotide-bd"/>
</dbReference>
<proteinExistence type="predicted"/>
<accession>A0A422NMZ5</accession>
<evidence type="ECO:0000256" key="8">
    <source>
        <dbReference type="ARBA" id="ARBA00023136"/>
    </source>
</evidence>
<feature type="binding site" evidence="9">
    <location>
        <position position="123"/>
    </location>
    <ligand>
        <name>FAD</name>
        <dbReference type="ChEBI" id="CHEBI:57692"/>
    </ligand>
</feature>
<dbReference type="PROSITE" id="PS51384">
    <property type="entry name" value="FAD_FR"/>
    <property type="match status" value="1"/>
</dbReference>
<dbReference type="OMA" id="VQPTEQC"/>
<feature type="domain" description="FAD-binding FR-type" evidence="11">
    <location>
        <begin position="50"/>
        <end position="163"/>
    </location>
</feature>
<evidence type="ECO:0000259" key="11">
    <source>
        <dbReference type="PROSITE" id="PS51384"/>
    </source>
</evidence>
<dbReference type="EC" id="1.6.2.2" evidence="12"/>
<feature type="signal peptide" evidence="10">
    <location>
        <begin position="1"/>
        <end position="21"/>
    </location>
</feature>
<dbReference type="SUPFAM" id="SSF63380">
    <property type="entry name" value="Riboflavin synthase domain-like"/>
    <property type="match status" value="1"/>
</dbReference>
<dbReference type="PANTHER" id="PTHR19370">
    <property type="entry name" value="NADH-CYTOCHROME B5 REDUCTASE"/>
    <property type="match status" value="1"/>
</dbReference>
<evidence type="ECO:0000256" key="6">
    <source>
        <dbReference type="ARBA" id="ARBA00022989"/>
    </source>
</evidence>
<keyword evidence="8" id="KW-0472">Membrane</keyword>
<dbReference type="Gene3D" id="3.40.50.80">
    <property type="entry name" value="Nucleotide-binding domain of ferredoxin-NADP reductase (FNR) module"/>
    <property type="match status" value="1"/>
</dbReference>
<dbReference type="GO" id="GO:0016020">
    <property type="term" value="C:membrane"/>
    <property type="evidence" value="ECO:0007669"/>
    <property type="project" value="UniProtKB-SubCell"/>
</dbReference>
<keyword evidence="4" id="KW-0812">Transmembrane</keyword>
<evidence type="ECO:0000256" key="2">
    <source>
        <dbReference type="ARBA" id="ARBA00004370"/>
    </source>
</evidence>
<dbReference type="Proteomes" id="UP000283634">
    <property type="component" value="Unassembled WGS sequence"/>
</dbReference>
<evidence type="ECO:0000313" key="12">
    <source>
        <dbReference type="EMBL" id="RNF06774.1"/>
    </source>
</evidence>
<dbReference type="OrthoDB" id="432685at2759"/>
<dbReference type="PRINTS" id="PR00406">
    <property type="entry name" value="CYTB5RDTASE"/>
</dbReference>
<dbReference type="InterPro" id="IPR001834">
    <property type="entry name" value="CBR-like"/>
</dbReference>
<comment type="caution">
    <text evidence="12">The sequence shown here is derived from an EMBL/GenBank/DDBJ whole genome shotgun (WGS) entry which is preliminary data.</text>
</comment>
<dbReference type="InterPro" id="IPR017938">
    <property type="entry name" value="Riboflavin_synthase-like_b-brl"/>
</dbReference>
<keyword evidence="6" id="KW-1133">Transmembrane helix</keyword>
<keyword evidence="10" id="KW-0732">Signal</keyword>
<dbReference type="FunFam" id="2.40.30.10:FF:000069">
    <property type="entry name" value="NADH-cytochrome b5 reductase"/>
    <property type="match status" value="1"/>
</dbReference>
<comment type="subcellular location">
    <subcellularLocation>
        <location evidence="2">Membrane</location>
    </subcellularLocation>
</comment>
<evidence type="ECO:0000256" key="1">
    <source>
        <dbReference type="ARBA" id="ARBA00001974"/>
    </source>
</evidence>
<dbReference type="InterPro" id="IPR017927">
    <property type="entry name" value="FAD-bd_FR_type"/>
</dbReference>
<gene>
    <name evidence="12" type="ORF">TraAM80_03695</name>
</gene>
<evidence type="ECO:0000313" key="13">
    <source>
        <dbReference type="Proteomes" id="UP000283634"/>
    </source>
</evidence>
<name>A0A422NMZ5_TRYRA</name>
<organism evidence="12 13">
    <name type="scientific">Trypanosoma rangeli</name>
    <dbReference type="NCBI Taxonomy" id="5698"/>
    <lineage>
        <taxon>Eukaryota</taxon>
        <taxon>Discoba</taxon>
        <taxon>Euglenozoa</taxon>
        <taxon>Kinetoplastea</taxon>
        <taxon>Metakinetoplastina</taxon>
        <taxon>Trypanosomatida</taxon>
        <taxon>Trypanosomatidae</taxon>
        <taxon>Trypanosoma</taxon>
        <taxon>Herpetosoma</taxon>
    </lineage>
</organism>
<evidence type="ECO:0000256" key="9">
    <source>
        <dbReference type="PIRSR" id="PIRSR601834-1"/>
    </source>
</evidence>
<dbReference type="GO" id="GO:0090524">
    <property type="term" value="F:cytochrome-b5 reductase activity, acting on NADH"/>
    <property type="evidence" value="ECO:0007669"/>
    <property type="project" value="UniProtKB-EC"/>
</dbReference>
<dbReference type="GeneID" id="40327628"/>
<feature type="binding site" evidence="9">
    <location>
        <position position="172"/>
    </location>
    <ligand>
        <name>FAD</name>
        <dbReference type="ChEBI" id="CHEBI:57692"/>
    </ligand>
</feature>
<feature type="binding site" evidence="9">
    <location>
        <position position="121"/>
    </location>
    <ligand>
        <name>FAD</name>
        <dbReference type="ChEBI" id="CHEBI:57692"/>
    </ligand>
</feature>
<dbReference type="VEuPathDB" id="TriTrypDB:TRSC58_03053"/>
<evidence type="ECO:0000256" key="3">
    <source>
        <dbReference type="ARBA" id="ARBA00022630"/>
    </source>
</evidence>
<dbReference type="Gene3D" id="2.40.30.10">
    <property type="entry name" value="Translation factors"/>
    <property type="match status" value="1"/>
</dbReference>
<comment type="cofactor">
    <cofactor evidence="1 9">
        <name>FAD</name>
        <dbReference type="ChEBI" id="CHEBI:57692"/>
    </cofactor>
</comment>
<reference evidence="12 13" key="1">
    <citation type="journal article" date="2018" name="BMC Genomics">
        <title>Genomic comparison of Trypanosoma conorhini and Trypanosoma rangeli to Trypanosoma cruzi strains of high and low virulence.</title>
        <authorList>
            <person name="Bradwell K.R."/>
            <person name="Koparde V.N."/>
            <person name="Matveyev A.V."/>
            <person name="Serrano M.G."/>
            <person name="Alves J.M."/>
            <person name="Parikh H."/>
            <person name="Huang B."/>
            <person name="Lee V."/>
            <person name="Espinosa-Alvarez O."/>
            <person name="Ortiz P.A."/>
            <person name="Costa-Martins A.G."/>
            <person name="Teixeira M.M."/>
            <person name="Buck G.A."/>
        </authorList>
    </citation>
    <scope>NUCLEOTIDE SEQUENCE [LARGE SCALE GENOMIC DNA]</scope>
    <source>
        <strain evidence="12 13">AM80</strain>
    </source>
</reference>
<keyword evidence="13" id="KW-1185">Reference proteome</keyword>
<protein>
    <submittedName>
        <fullName evidence="12">Reductase</fullName>
        <ecNumber evidence="12">1.6.2.2</ecNumber>
    </submittedName>
</protein>
<dbReference type="InterPro" id="IPR008333">
    <property type="entry name" value="Cbr1-like_FAD-bd_dom"/>
</dbReference>
<dbReference type="InterPro" id="IPR001433">
    <property type="entry name" value="OxRdtase_FAD/NAD-bd"/>
</dbReference>
<feature type="chain" id="PRO_5019019009" evidence="10">
    <location>
        <begin position="22"/>
        <end position="325"/>
    </location>
</feature>
<evidence type="ECO:0000256" key="7">
    <source>
        <dbReference type="ARBA" id="ARBA00023002"/>
    </source>
</evidence>
<evidence type="ECO:0000256" key="10">
    <source>
        <dbReference type="SAM" id="SignalP"/>
    </source>
</evidence>
<dbReference type="CDD" id="cd06183">
    <property type="entry name" value="cyt_b5_reduct_like"/>
    <property type="match status" value="1"/>
</dbReference>
<keyword evidence="5 9" id="KW-0274">FAD</keyword>
<dbReference type="AlphaFoldDB" id="A0A422NMZ5"/>
<keyword evidence="7 12" id="KW-0560">Oxidoreductase</keyword>
<evidence type="ECO:0000256" key="5">
    <source>
        <dbReference type="ARBA" id="ARBA00022827"/>
    </source>
</evidence>
<feature type="binding site" evidence="9">
    <location>
        <position position="106"/>
    </location>
    <ligand>
        <name>FAD</name>
        <dbReference type="ChEBI" id="CHEBI:57692"/>
    </ligand>
</feature>
<keyword evidence="3 9" id="KW-0285">Flavoprotein</keyword>
<feature type="binding site" evidence="9">
    <location>
        <position position="104"/>
    </location>
    <ligand>
        <name>FAD</name>
        <dbReference type="ChEBI" id="CHEBI:57692"/>
    </ligand>
</feature>
<dbReference type="EMBL" id="MKGL01000101">
    <property type="protein sequence ID" value="RNF06774.1"/>
    <property type="molecule type" value="Genomic_DNA"/>
</dbReference>